<proteinExistence type="predicted"/>
<evidence type="ECO:0000313" key="1">
    <source>
        <dbReference type="EMBL" id="LAA53372.1"/>
    </source>
</evidence>
<sequence length="131" mass="14881">MKMQWLPCLKIKTICSIDTLSYSSIQLLEAVPEWVAMAEMPWSKVVMVPLEEWEWVAVTLEDMVLLMDWVAMVVAAEIVVDITGKATWEEVAGVECIEECHCVSKACWKETVLGLLDFLTKLKISFVLKTL</sequence>
<protein>
    <submittedName>
        <fullName evidence="1">Uncharacterized protein</fullName>
    </submittedName>
</protein>
<dbReference type="EMBL" id="IACJ01108207">
    <property type="protein sequence ID" value="LAA53393.1"/>
    <property type="molecule type" value="Transcribed_RNA"/>
</dbReference>
<dbReference type="AlphaFoldDB" id="A0A2D4G0U4"/>
<dbReference type="EMBL" id="IACJ01108188">
    <property type="protein sequence ID" value="LAA53372.1"/>
    <property type="molecule type" value="Transcribed_RNA"/>
</dbReference>
<reference evidence="1" key="2">
    <citation type="submission" date="2017-11" db="EMBL/GenBank/DDBJ databases">
        <title>Coralsnake Venomics: Analyses of Venom Gland Transcriptomes and Proteomes of Six Brazilian Taxa.</title>
        <authorList>
            <person name="Aird S.D."/>
            <person name="Jorge da Silva N."/>
            <person name="Qiu L."/>
            <person name="Villar-Briones A."/>
            <person name="Aparecida-Saddi V."/>
            <person name="Campos-Telles M.P."/>
            <person name="Grau M."/>
            <person name="Mikheyev A.S."/>
        </authorList>
    </citation>
    <scope>NUCLEOTIDE SEQUENCE</scope>
    <source>
        <tissue evidence="1">Venom_gland</tissue>
    </source>
</reference>
<accession>A0A2D4G0U4</accession>
<organism evidence="1">
    <name type="scientific">Micrurus corallinus</name>
    <name type="common">Brazilian coral snake</name>
    <dbReference type="NCBI Taxonomy" id="54390"/>
    <lineage>
        <taxon>Eukaryota</taxon>
        <taxon>Metazoa</taxon>
        <taxon>Chordata</taxon>
        <taxon>Craniata</taxon>
        <taxon>Vertebrata</taxon>
        <taxon>Euteleostomi</taxon>
        <taxon>Lepidosauria</taxon>
        <taxon>Squamata</taxon>
        <taxon>Bifurcata</taxon>
        <taxon>Unidentata</taxon>
        <taxon>Episquamata</taxon>
        <taxon>Toxicofera</taxon>
        <taxon>Serpentes</taxon>
        <taxon>Colubroidea</taxon>
        <taxon>Elapidae</taxon>
        <taxon>Elapinae</taxon>
        <taxon>Micrurus</taxon>
    </lineage>
</organism>
<reference evidence="1" key="1">
    <citation type="submission" date="2017-07" db="EMBL/GenBank/DDBJ databases">
        <authorList>
            <person name="Mikheyev A."/>
            <person name="Grau M."/>
        </authorList>
    </citation>
    <scope>NUCLEOTIDE SEQUENCE</scope>
    <source>
        <tissue evidence="1">Venom_gland</tissue>
    </source>
</reference>
<name>A0A2D4G0U4_MICCO</name>
<dbReference type="EMBL" id="IACJ01108191">
    <property type="protein sequence ID" value="LAA53375.1"/>
    <property type="molecule type" value="Transcribed_RNA"/>
</dbReference>